<evidence type="ECO:0000256" key="7">
    <source>
        <dbReference type="ARBA" id="ARBA00051086"/>
    </source>
</evidence>
<dbReference type="PANTHER" id="PTHR11839">
    <property type="entry name" value="UDP/ADP-SUGAR PYROPHOSPHATASE"/>
    <property type="match status" value="1"/>
</dbReference>
<dbReference type="Proteomes" id="UP000025227">
    <property type="component" value="Unplaced"/>
</dbReference>
<dbReference type="PROSITE" id="PS51462">
    <property type="entry name" value="NUDIX"/>
    <property type="match status" value="1"/>
</dbReference>
<keyword evidence="4" id="KW-0963">Cytoplasm</keyword>
<evidence type="ECO:0000313" key="14">
    <source>
        <dbReference type="WBParaSite" id="HCON_00135130-00002"/>
    </source>
</evidence>
<accession>A0A7I4YSK9</accession>
<comment type="subcellular location">
    <subcellularLocation>
        <location evidence="2">Cytoplasm</location>
    </subcellularLocation>
</comment>
<dbReference type="AlphaFoldDB" id="A0A7I4YSK9"/>
<proteinExistence type="predicted"/>
<reference evidence="14" key="1">
    <citation type="submission" date="2020-12" db="UniProtKB">
        <authorList>
            <consortium name="WormBaseParasite"/>
        </authorList>
    </citation>
    <scope>IDENTIFICATION</scope>
    <source>
        <strain evidence="14">MHco3</strain>
    </source>
</reference>
<keyword evidence="13" id="KW-1185">Reference proteome</keyword>
<comment type="cofactor">
    <cofactor evidence="1">
        <name>Mg(2+)</name>
        <dbReference type="ChEBI" id="CHEBI:18420"/>
    </cofactor>
</comment>
<evidence type="ECO:0000256" key="4">
    <source>
        <dbReference type="ARBA" id="ARBA00022490"/>
    </source>
</evidence>
<protein>
    <recommendedName>
        <fullName evidence="10">Uridine diphosphate glucose pyrophosphatase NUDT14</fullName>
        <ecNumber evidence="9">3.6.1.45</ecNumber>
    </recommendedName>
    <alternativeName>
        <fullName evidence="11">Nucleoside diphosphate-linked moiety X motif 14</fullName>
    </alternativeName>
</protein>
<evidence type="ECO:0000259" key="12">
    <source>
        <dbReference type="PROSITE" id="PS51462"/>
    </source>
</evidence>
<evidence type="ECO:0000256" key="8">
    <source>
        <dbReference type="ARBA" id="ARBA00054674"/>
    </source>
</evidence>
<dbReference type="FunFam" id="3.90.79.10:FF:000035">
    <property type="entry name" value="Uridine diphosphate glucose pyrophosphatase"/>
    <property type="match status" value="1"/>
</dbReference>
<evidence type="ECO:0000256" key="10">
    <source>
        <dbReference type="ARBA" id="ARBA00071467"/>
    </source>
</evidence>
<dbReference type="GO" id="GO:0019693">
    <property type="term" value="P:ribose phosphate metabolic process"/>
    <property type="evidence" value="ECO:0007669"/>
    <property type="project" value="TreeGrafter"/>
</dbReference>
<dbReference type="WBParaSite" id="HCON_00135130-00002">
    <property type="protein sequence ID" value="HCON_00135130-00002"/>
    <property type="gene ID" value="HCON_00135130"/>
</dbReference>
<sequence length="486" mass="55714">MQIARLSPTSLTKLNLGKDLRLILPSTSTVTNWNPFSRFRKPSPMCPAPTERLEKVSFIENFVSPYLKGLKFTFTQNDRKRSFDLVLRHCSVATVLYHTTLKKFVFVRQFRPAVLIGHILRQPENFGKKLSEVRWSDYEASHGYTMELCAGLIDKDISIVDVMKEEIEEECGYAVKSENIHLIATFSIAAHESGGIQYLFYTEVDDSMKVTEGGGNPAEDEYITKVFLSESEVLDFVNDENCTGPPSMLYGLLWWFAHRPHPKMPQPTASAYEWRPKGMMPMTDYKFEKMSSSSRFIPHRMQFTLGSLSRTWDLALCDDSISILLYNETTKELLLTQRFRPAALIGRARHLSNAGFSLEGVDWKAQPLEWAYTLEMCSGHYKTGSSVEEIDSRVKDIVAKKCGYQIQSFRYVKSFIVGISFSGDRQRAYYARINDSMRIKDWTPYEDITPISIPYSTIPSILRADLPIGPPAVLYMMQWFLNNNEQ</sequence>
<keyword evidence="5" id="KW-0378">Hydrolase</keyword>
<dbReference type="GO" id="GO:0008768">
    <property type="term" value="F:UDP-sugar diphosphatase activity"/>
    <property type="evidence" value="ECO:0007669"/>
    <property type="project" value="UniProtKB-EC"/>
</dbReference>
<name>A0A7I4YSK9_HAECO</name>
<evidence type="ECO:0000256" key="5">
    <source>
        <dbReference type="ARBA" id="ARBA00022801"/>
    </source>
</evidence>
<dbReference type="InterPro" id="IPR000086">
    <property type="entry name" value="NUDIX_hydrolase_dom"/>
</dbReference>
<comment type="subunit">
    <text evidence="3">Homodimer.</text>
</comment>
<evidence type="ECO:0000256" key="3">
    <source>
        <dbReference type="ARBA" id="ARBA00011738"/>
    </source>
</evidence>
<keyword evidence="6" id="KW-0460">Magnesium</keyword>
<organism evidence="13 14">
    <name type="scientific">Haemonchus contortus</name>
    <name type="common">Barber pole worm</name>
    <dbReference type="NCBI Taxonomy" id="6289"/>
    <lineage>
        <taxon>Eukaryota</taxon>
        <taxon>Metazoa</taxon>
        <taxon>Ecdysozoa</taxon>
        <taxon>Nematoda</taxon>
        <taxon>Chromadorea</taxon>
        <taxon>Rhabditida</taxon>
        <taxon>Rhabditina</taxon>
        <taxon>Rhabditomorpha</taxon>
        <taxon>Strongyloidea</taxon>
        <taxon>Trichostrongylidae</taxon>
        <taxon>Haemonchus</taxon>
    </lineage>
</organism>
<evidence type="ECO:0000256" key="11">
    <source>
        <dbReference type="ARBA" id="ARBA00080475"/>
    </source>
</evidence>
<dbReference type="OMA" id="GLLCMEN"/>
<dbReference type="CDD" id="cd18887">
    <property type="entry name" value="NUDIX_UGPPase_Nudt14"/>
    <property type="match status" value="1"/>
</dbReference>
<feature type="domain" description="Nudix hydrolase" evidence="12">
    <location>
        <begin position="87"/>
        <end position="298"/>
    </location>
</feature>
<dbReference type="EC" id="3.6.1.45" evidence="9"/>
<comment type="catalytic activity">
    <reaction evidence="7">
        <text>UDP-sugar + H2O = UMP + alpha-D-aldose 1-phosphate.</text>
        <dbReference type="EC" id="3.6.1.45"/>
    </reaction>
</comment>
<dbReference type="PANTHER" id="PTHR11839:SF15">
    <property type="entry name" value="URIDINE DIPHOSPHATE GLUCOSE PYROPHOSPHATASE NUDT14"/>
    <property type="match status" value="1"/>
</dbReference>
<evidence type="ECO:0000256" key="1">
    <source>
        <dbReference type="ARBA" id="ARBA00001946"/>
    </source>
</evidence>
<dbReference type="GO" id="GO:0006753">
    <property type="term" value="P:nucleoside phosphate metabolic process"/>
    <property type="evidence" value="ECO:0007669"/>
    <property type="project" value="TreeGrafter"/>
</dbReference>
<dbReference type="Gene3D" id="3.90.79.10">
    <property type="entry name" value="Nucleoside Triphosphate Pyrophosphohydrolase"/>
    <property type="match status" value="2"/>
</dbReference>
<evidence type="ECO:0000256" key="6">
    <source>
        <dbReference type="ARBA" id="ARBA00022842"/>
    </source>
</evidence>
<dbReference type="InterPro" id="IPR015797">
    <property type="entry name" value="NUDIX_hydrolase-like_dom_sf"/>
</dbReference>
<comment type="function">
    <text evidence="8">Hydrolyzes UDP-glucose to glucose 1-phosphate and UMP and ADP-ribose to ribose 5-phosphate and AMP. The physiological substrate is probably UDP-glucose. Poor activity on other substrates such as ADP-glucose, CDP-glucose, GDP-glucose and GDP-mannose.</text>
</comment>
<evidence type="ECO:0000256" key="9">
    <source>
        <dbReference type="ARBA" id="ARBA00066480"/>
    </source>
</evidence>
<dbReference type="SUPFAM" id="SSF55811">
    <property type="entry name" value="Nudix"/>
    <property type="match status" value="2"/>
</dbReference>
<evidence type="ECO:0000313" key="13">
    <source>
        <dbReference type="Proteomes" id="UP000025227"/>
    </source>
</evidence>
<evidence type="ECO:0000256" key="2">
    <source>
        <dbReference type="ARBA" id="ARBA00004496"/>
    </source>
</evidence>
<dbReference type="GO" id="GO:0005737">
    <property type="term" value="C:cytoplasm"/>
    <property type="evidence" value="ECO:0007669"/>
    <property type="project" value="UniProtKB-SubCell"/>
</dbReference>
<dbReference type="OrthoDB" id="10249920at2759"/>